<sequence length="223" mass="23750">MPEESLGKAAASPAIGALATGDDLPVKLKSASEHRKSSKPVMEKRRRARINDSLNQLKALMLDALKKDTSRHSKLEKADILEMTVKHLQSVQHAHLAGTLSEPAILGRYRAGYSACAAEVGRFVASCEGVALPVRTRLLAHLADRVVSLPGQRPTDAGHGRAELQMFPNGIQLLPAADGHLAVLIPTKSNFPGTQIIPLYGAGGIPPSTAAAAQSESPVWRPW</sequence>
<evidence type="ECO:0000256" key="1">
    <source>
        <dbReference type="ARBA" id="ARBA00004123"/>
    </source>
</evidence>
<dbReference type="InterPro" id="IPR003650">
    <property type="entry name" value="Orange_dom"/>
</dbReference>
<dbReference type="Gene3D" id="6.10.250.980">
    <property type="match status" value="1"/>
</dbReference>
<keyword evidence="5" id="KW-0804">Transcription</keyword>
<dbReference type="SUPFAM" id="SSF158457">
    <property type="entry name" value="Orange domain-like"/>
    <property type="match status" value="1"/>
</dbReference>
<keyword evidence="4" id="KW-0238">DNA-binding</keyword>
<evidence type="ECO:0000313" key="9">
    <source>
        <dbReference type="Ensembl" id="ENSEBUP00000006223.1"/>
    </source>
</evidence>
<dbReference type="InterPro" id="IPR011598">
    <property type="entry name" value="bHLH_dom"/>
</dbReference>
<organism evidence="9 10">
    <name type="scientific">Eptatretus burgeri</name>
    <name type="common">Inshore hagfish</name>
    <dbReference type="NCBI Taxonomy" id="7764"/>
    <lineage>
        <taxon>Eukaryota</taxon>
        <taxon>Metazoa</taxon>
        <taxon>Chordata</taxon>
        <taxon>Craniata</taxon>
        <taxon>Vertebrata</taxon>
        <taxon>Cyclostomata</taxon>
        <taxon>Myxini</taxon>
        <taxon>Myxiniformes</taxon>
        <taxon>Myxinidae</taxon>
        <taxon>Eptatretinae</taxon>
        <taxon>Eptatretus</taxon>
    </lineage>
</organism>
<evidence type="ECO:0000256" key="4">
    <source>
        <dbReference type="ARBA" id="ARBA00023125"/>
    </source>
</evidence>
<dbReference type="GO" id="GO:0003677">
    <property type="term" value="F:DNA binding"/>
    <property type="evidence" value="ECO:0007669"/>
    <property type="project" value="UniProtKB-KW"/>
</dbReference>
<dbReference type="Gene3D" id="4.10.280.10">
    <property type="entry name" value="Helix-loop-helix DNA-binding domain"/>
    <property type="match status" value="1"/>
</dbReference>
<dbReference type="AlphaFoldDB" id="A0A8C4NL70"/>
<evidence type="ECO:0000259" key="8">
    <source>
        <dbReference type="PROSITE" id="PS51054"/>
    </source>
</evidence>
<keyword evidence="10" id="KW-1185">Reference proteome</keyword>
<reference evidence="9" key="2">
    <citation type="submission" date="2025-09" db="UniProtKB">
        <authorList>
            <consortium name="Ensembl"/>
        </authorList>
    </citation>
    <scope>IDENTIFICATION</scope>
</reference>
<feature type="domain" description="Orange" evidence="8">
    <location>
        <begin position="109"/>
        <end position="142"/>
    </location>
</feature>
<dbReference type="SMART" id="SM00353">
    <property type="entry name" value="HLH"/>
    <property type="match status" value="1"/>
</dbReference>
<keyword evidence="3" id="KW-0805">Transcription regulation</keyword>
<evidence type="ECO:0000313" key="10">
    <source>
        <dbReference type="Proteomes" id="UP000694388"/>
    </source>
</evidence>
<evidence type="ECO:0000256" key="5">
    <source>
        <dbReference type="ARBA" id="ARBA00023163"/>
    </source>
</evidence>
<reference evidence="9" key="1">
    <citation type="submission" date="2025-08" db="UniProtKB">
        <authorList>
            <consortium name="Ensembl"/>
        </authorList>
    </citation>
    <scope>IDENTIFICATION</scope>
</reference>
<protein>
    <submittedName>
        <fullName evidence="9">Hairy-related 9</fullName>
    </submittedName>
</protein>
<proteinExistence type="predicted"/>
<dbReference type="PROSITE" id="PS51054">
    <property type="entry name" value="ORANGE"/>
    <property type="match status" value="1"/>
</dbReference>
<dbReference type="InterPro" id="IPR050370">
    <property type="entry name" value="HES_HEY"/>
</dbReference>
<dbReference type="GO" id="GO:0006355">
    <property type="term" value="P:regulation of DNA-templated transcription"/>
    <property type="evidence" value="ECO:0007669"/>
    <property type="project" value="InterPro"/>
</dbReference>
<dbReference type="Pfam" id="PF00010">
    <property type="entry name" value="HLH"/>
    <property type="match status" value="1"/>
</dbReference>
<dbReference type="GO" id="GO:0005634">
    <property type="term" value="C:nucleus"/>
    <property type="evidence" value="ECO:0007669"/>
    <property type="project" value="UniProtKB-SubCell"/>
</dbReference>
<dbReference type="PROSITE" id="PS50888">
    <property type="entry name" value="BHLH"/>
    <property type="match status" value="1"/>
</dbReference>
<dbReference type="GO" id="GO:0046983">
    <property type="term" value="F:protein dimerization activity"/>
    <property type="evidence" value="ECO:0007669"/>
    <property type="project" value="InterPro"/>
</dbReference>
<keyword evidence="2" id="KW-0678">Repressor</keyword>
<evidence type="ECO:0000256" key="2">
    <source>
        <dbReference type="ARBA" id="ARBA00022491"/>
    </source>
</evidence>
<accession>A0A8C4NL70</accession>
<feature type="domain" description="BHLH" evidence="7">
    <location>
        <begin position="34"/>
        <end position="91"/>
    </location>
</feature>
<comment type="subcellular location">
    <subcellularLocation>
        <location evidence="1">Nucleus</location>
    </subcellularLocation>
</comment>
<evidence type="ECO:0000259" key="7">
    <source>
        <dbReference type="PROSITE" id="PS50888"/>
    </source>
</evidence>
<dbReference type="PANTHER" id="PTHR10985">
    <property type="entry name" value="BASIC HELIX-LOOP-HELIX TRANSCRIPTION FACTOR, HES-RELATED"/>
    <property type="match status" value="1"/>
</dbReference>
<dbReference type="Proteomes" id="UP000694388">
    <property type="component" value="Unplaced"/>
</dbReference>
<dbReference type="InterPro" id="IPR036638">
    <property type="entry name" value="HLH_DNA-bd_sf"/>
</dbReference>
<dbReference type="FunFam" id="4.10.280.10:FF:000009">
    <property type="entry name" value="Transcription factor HES-1"/>
    <property type="match status" value="1"/>
</dbReference>
<dbReference type="CDD" id="cd11459">
    <property type="entry name" value="bHLH-O_HES1_4"/>
    <property type="match status" value="1"/>
</dbReference>
<dbReference type="Ensembl" id="ENSEBUT00000006675.1">
    <property type="protein sequence ID" value="ENSEBUP00000006223.1"/>
    <property type="gene ID" value="ENSEBUG00000004137.1"/>
</dbReference>
<dbReference type="SUPFAM" id="SSF47459">
    <property type="entry name" value="HLH, helix-loop-helix DNA-binding domain"/>
    <property type="match status" value="1"/>
</dbReference>
<evidence type="ECO:0000256" key="6">
    <source>
        <dbReference type="ARBA" id="ARBA00023242"/>
    </source>
</evidence>
<dbReference type="SMART" id="SM00511">
    <property type="entry name" value="ORANGE"/>
    <property type="match status" value="1"/>
</dbReference>
<name>A0A8C4NL70_EPTBU</name>
<dbReference type="GeneTree" id="ENSGT00940000163056"/>
<dbReference type="Pfam" id="PF07527">
    <property type="entry name" value="Hairy_orange"/>
    <property type="match status" value="1"/>
</dbReference>
<keyword evidence="6" id="KW-0539">Nucleus</keyword>
<evidence type="ECO:0000256" key="3">
    <source>
        <dbReference type="ARBA" id="ARBA00023015"/>
    </source>
</evidence>